<protein>
    <recommendedName>
        <fullName evidence="3">Septum formation-related domain-containing protein</fullName>
    </recommendedName>
</protein>
<accession>D5UQ34</accession>
<dbReference type="KEGG" id="tpr:Tpau_0148"/>
<sequence>MADDTDTQPEPVQPPDGPDRLASDDAAAAKPDPLAGPVDADVTDLRAGRVSAANLRAVLIAVIVGALALGGTLYAAGYFDPVSEDHGPRLAANGSTLARSKPGSCITWDTAGALAAVDCSASHKFEVAGEPANTLPPDAKYPSEQQIAALREQVCTPVVAEYLGQRLDPKGRYQMGLLTAGEKAWEGGDRTMRCGVQLVDGSGAVVDSTGKVANQDKATSWPVGTCIGINDRGQATVPVDCSAPHAFEVTATVDLRQKFPDASWPTLAQQEDYLGGTCPARTTAWFGAQDGLRKSGLQLQWNTLSQEAWTAGARTSVCFVAASDGKKFIPVTGSAKSPNLLIDGKKPVMPTFPGAAPPKPGR</sequence>
<keyword evidence="2" id="KW-0812">Transmembrane</keyword>
<dbReference type="AlphaFoldDB" id="D5UQ34"/>
<dbReference type="eggNOG" id="ENOG5030VN0">
    <property type="taxonomic scope" value="Bacteria"/>
</dbReference>
<evidence type="ECO:0000256" key="1">
    <source>
        <dbReference type="SAM" id="MobiDB-lite"/>
    </source>
</evidence>
<evidence type="ECO:0000313" key="5">
    <source>
        <dbReference type="Proteomes" id="UP000001213"/>
    </source>
</evidence>
<evidence type="ECO:0000313" key="4">
    <source>
        <dbReference type="EMBL" id="ADG76802.1"/>
    </source>
</evidence>
<dbReference type="EMBL" id="CP001966">
    <property type="protein sequence ID" value="ADG76802.1"/>
    <property type="molecule type" value="Genomic_DNA"/>
</dbReference>
<feature type="domain" description="Septum formation-related" evidence="3">
    <location>
        <begin position="103"/>
        <end position="318"/>
    </location>
</feature>
<feature type="compositionally biased region" description="Low complexity" evidence="1">
    <location>
        <begin position="24"/>
        <end position="37"/>
    </location>
</feature>
<evidence type="ECO:0000256" key="2">
    <source>
        <dbReference type="SAM" id="Phobius"/>
    </source>
</evidence>
<dbReference type="RefSeq" id="WP_013124857.1">
    <property type="nucleotide sequence ID" value="NC_014158.1"/>
</dbReference>
<dbReference type="Pfam" id="PF13845">
    <property type="entry name" value="Septum_form"/>
    <property type="match status" value="1"/>
</dbReference>
<dbReference type="HOGENOM" id="CLU_037731_1_1_11"/>
<reference evidence="5" key="1">
    <citation type="submission" date="2010-03" db="EMBL/GenBank/DDBJ databases">
        <title>The complete chromosome of Tsukamurella paurometabola DSM 20162.</title>
        <authorList>
            <consortium name="US DOE Joint Genome Institute (JGI-PGF)"/>
            <person name="Lucas S."/>
            <person name="Copeland A."/>
            <person name="Lapidus A."/>
            <person name="Glavina del Rio T."/>
            <person name="Dalin E."/>
            <person name="Tice H."/>
            <person name="Bruce D."/>
            <person name="Goodwin L."/>
            <person name="Pitluck S."/>
            <person name="Kyrpides N."/>
            <person name="Mavromatis K."/>
            <person name="Ivanova N."/>
            <person name="Mikhailova N."/>
            <person name="Munk A.C."/>
            <person name="Brettin T."/>
            <person name="Detter J.C."/>
            <person name="Tapia R."/>
            <person name="Han C."/>
            <person name="Larimer F."/>
            <person name="Land M."/>
            <person name="Hauser L."/>
            <person name="Markowitz V."/>
            <person name="Cheng J.-F."/>
            <person name="Hugenholtz P."/>
            <person name="Woyke T."/>
            <person name="Wu D."/>
            <person name="Jando M."/>
            <person name="Brambilla E."/>
            <person name="Klenk H.-P."/>
            <person name="Eisen J.A."/>
        </authorList>
    </citation>
    <scope>NUCLEOTIDE SEQUENCE [LARGE SCALE GENOMIC DNA]</scope>
    <source>
        <strain evidence="5">ATCC 8368 / DSM 20162 / CCUG 35730 / CIP 100753 / JCM 10117 / KCTC 9821 / NBRC 16120 / NCIMB 702349 / NCTC 13040</strain>
    </source>
</reference>
<feature type="transmembrane region" description="Helical" evidence="2">
    <location>
        <begin position="55"/>
        <end position="79"/>
    </location>
</feature>
<keyword evidence="2" id="KW-0472">Membrane</keyword>
<keyword evidence="5" id="KW-1185">Reference proteome</keyword>
<keyword evidence="2" id="KW-1133">Transmembrane helix</keyword>
<feature type="region of interest" description="Disordered" evidence="1">
    <location>
        <begin position="1"/>
        <end position="40"/>
    </location>
</feature>
<dbReference type="STRING" id="521096.Tpau_0148"/>
<gene>
    <name evidence="4" type="ordered locus">Tpau_0148</name>
</gene>
<name>D5UQ34_TSUPD</name>
<evidence type="ECO:0000259" key="3">
    <source>
        <dbReference type="Pfam" id="PF13845"/>
    </source>
</evidence>
<dbReference type="Proteomes" id="UP000001213">
    <property type="component" value="Chromosome"/>
</dbReference>
<reference evidence="4 5" key="2">
    <citation type="journal article" date="2011" name="Stand. Genomic Sci.">
        <title>Complete genome sequence of Tsukamurella paurometabola type strain (no. 33).</title>
        <authorList>
            <person name="Munk A.C."/>
            <person name="Lapidus A."/>
            <person name="Lucas S."/>
            <person name="Nolan M."/>
            <person name="Tice H."/>
            <person name="Cheng J.F."/>
            <person name="Del Rio T.G."/>
            <person name="Goodwin L."/>
            <person name="Pitluck S."/>
            <person name="Liolios K."/>
            <person name="Huntemann M."/>
            <person name="Ivanova N."/>
            <person name="Mavromatis K."/>
            <person name="Mikhailova N."/>
            <person name="Pati A."/>
            <person name="Chen A."/>
            <person name="Palaniappan K."/>
            <person name="Tapia R."/>
            <person name="Han C."/>
            <person name="Land M."/>
            <person name="Hauser L."/>
            <person name="Chang Y.J."/>
            <person name="Jeffries C.D."/>
            <person name="Brettin T."/>
            <person name="Yasawong M."/>
            <person name="Brambilla E.M."/>
            <person name="Rohde M."/>
            <person name="Sikorski J."/>
            <person name="Goker M."/>
            <person name="Detter J.C."/>
            <person name="Woyke T."/>
            <person name="Bristow J."/>
            <person name="Eisen J.A."/>
            <person name="Markowitz V."/>
            <person name="Hugenholtz P."/>
            <person name="Kyrpides N.C."/>
            <person name="Klenk H.P."/>
        </authorList>
    </citation>
    <scope>NUCLEOTIDE SEQUENCE [LARGE SCALE GENOMIC DNA]</scope>
    <source>
        <strain evidence="5">ATCC 8368 / DSM 20162 / CCUG 35730 / CIP 100753 / JCM 10117 / KCTC 9821 / NBRC 16120 / NCIMB 702349 / NCTC 13040</strain>
    </source>
</reference>
<dbReference type="InterPro" id="IPR026004">
    <property type="entry name" value="Septum_form"/>
</dbReference>
<organism evidence="4 5">
    <name type="scientific">Tsukamurella paurometabola (strain ATCC 8368 / DSM 20162 / CCUG 35730 / CIP 100753 / JCM 10117 / KCTC 9821 / NBRC 16120 / NCIMB 702349 / NCTC 13040)</name>
    <name type="common">Corynebacterium paurometabolum</name>
    <dbReference type="NCBI Taxonomy" id="521096"/>
    <lineage>
        <taxon>Bacteria</taxon>
        <taxon>Bacillati</taxon>
        <taxon>Actinomycetota</taxon>
        <taxon>Actinomycetes</taxon>
        <taxon>Mycobacteriales</taxon>
        <taxon>Tsukamurellaceae</taxon>
        <taxon>Tsukamurella</taxon>
    </lineage>
</organism>
<proteinExistence type="predicted"/>